<reference evidence="1 2" key="1">
    <citation type="submission" date="2022-05" db="EMBL/GenBank/DDBJ databases">
        <title>Flavobacterium sp., isolated from activated sludge.</title>
        <authorList>
            <person name="Ran Q."/>
        </authorList>
    </citation>
    <scope>NUCLEOTIDE SEQUENCE [LARGE SCALE GENOMIC DNA]</scope>
    <source>
        <strain evidence="1 2">HXWNR69</strain>
    </source>
</reference>
<keyword evidence="2" id="KW-1185">Reference proteome</keyword>
<gene>
    <name evidence="1" type="ORF">NAT47_08925</name>
</gene>
<organism evidence="1 2">
    <name type="scientific">Flavobacterium fragile</name>
    <dbReference type="NCBI Taxonomy" id="2949085"/>
    <lineage>
        <taxon>Bacteria</taxon>
        <taxon>Pseudomonadati</taxon>
        <taxon>Bacteroidota</taxon>
        <taxon>Flavobacteriia</taxon>
        <taxon>Flavobacteriales</taxon>
        <taxon>Flavobacteriaceae</taxon>
        <taxon>Flavobacterium</taxon>
    </lineage>
</organism>
<dbReference type="EMBL" id="JAMLJN010000006">
    <property type="protein sequence ID" value="MCL9770540.1"/>
    <property type="molecule type" value="Genomic_DNA"/>
</dbReference>
<proteinExistence type="predicted"/>
<name>A0ABT0THT3_9FLAO</name>
<dbReference type="RefSeq" id="WP_250582053.1">
    <property type="nucleotide sequence ID" value="NZ_JAMLJN010000006.1"/>
</dbReference>
<protein>
    <submittedName>
        <fullName evidence="1">Uncharacterized protein</fullName>
    </submittedName>
</protein>
<accession>A0ABT0THT3</accession>
<sequence>MNDLDLRLIKPIKRIENFKSETKTVYIIPCRLIEINERINSKAFRIKIERLDFYSGKLIIHKAITWEKTLQIFDELNCKLPFITECKFYYNENGLQNFVVYGKFNTSGIVNLFDEDIEDNKIDLSKIYNDNYSELRNWIKTNENGIYL</sequence>
<evidence type="ECO:0000313" key="2">
    <source>
        <dbReference type="Proteomes" id="UP001203342"/>
    </source>
</evidence>
<comment type="caution">
    <text evidence="1">The sequence shown here is derived from an EMBL/GenBank/DDBJ whole genome shotgun (WGS) entry which is preliminary data.</text>
</comment>
<dbReference type="Proteomes" id="UP001203342">
    <property type="component" value="Unassembled WGS sequence"/>
</dbReference>
<evidence type="ECO:0000313" key="1">
    <source>
        <dbReference type="EMBL" id="MCL9770540.1"/>
    </source>
</evidence>